<name>A0A554VPJ5_9FLAO</name>
<comment type="caution">
    <text evidence="3">The sequence shown here is derived from an EMBL/GenBank/DDBJ whole genome shotgun (WGS) entry which is preliminary data.</text>
</comment>
<feature type="domain" description="Heparan-alpha-glucosaminide N-acetyltransferase catalytic" evidence="2">
    <location>
        <begin position="6"/>
        <end position="237"/>
    </location>
</feature>
<keyword evidence="1" id="KW-0812">Transmembrane</keyword>
<feature type="transmembrane region" description="Helical" evidence="1">
    <location>
        <begin position="324"/>
        <end position="344"/>
    </location>
</feature>
<organism evidence="3 4">
    <name type="scientific">Aquimarina algiphila</name>
    <dbReference type="NCBI Taxonomy" id="2047982"/>
    <lineage>
        <taxon>Bacteria</taxon>
        <taxon>Pseudomonadati</taxon>
        <taxon>Bacteroidota</taxon>
        <taxon>Flavobacteriia</taxon>
        <taxon>Flavobacteriales</taxon>
        <taxon>Flavobacteriaceae</taxon>
        <taxon>Aquimarina</taxon>
    </lineage>
</organism>
<feature type="transmembrane region" description="Helical" evidence="1">
    <location>
        <begin position="45"/>
        <end position="66"/>
    </location>
</feature>
<feature type="transmembrane region" description="Helical" evidence="1">
    <location>
        <begin position="261"/>
        <end position="279"/>
    </location>
</feature>
<protein>
    <submittedName>
        <fullName evidence="3">DUF1624 domain-containing protein</fullName>
    </submittedName>
</protein>
<feature type="transmembrane region" description="Helical" evidence="1">
    <location>
        <begin position="192"/>
        <end position="212"/>
    </location>
</feature>
<dbReference type="AlphaFoldDB" id="A0A554VPJ5"/>
<feature type="transmembrane region" description="Helical" evidence="1">
    <location>
        <begin position="121"/>
        <end position="140"/>
    </location>
</feature>
<dbReference type="EMBL" id="VLNR01000007">
    <property type="protein sequence ID" value="TSE10390.1"/>
    <property type="molecule type" value="Genomic_DNA"/>
</dbReference>
<reference evidence="3 4" key="1">
    <citation type="submission" date="2019-07" db="EMBL/GenBank/DDBJ databases">
        <title>The draft genome sequence of Aquimarina algiphila M91.</title>
        <authorList>
            <person name="Meng X."/>
        </authorList>
    </citation>
    <scope>NUCLEOTIDE SEQUENCE [LARGE SCALE GENOMIC DNA]</scope>
    <source>
        <strain evidence="3 4">M91</strain>
    </source>
</reference>
<dbReference type="Proteomes" id="UP000318833">
    <property type="component" value="Unassembled WGS sequence"/>
</dbReference>
<evidence type="ECO:0000256" key="1">
    <source>
        <dbReference type="SAM" id="Phobius"/>
    </source>
</evidence>
<keyword evidence="1" id="KW-0472">Membrane</keyword>
<feature type="transmembrane region" description="Helical" evidence="1">
    <location>
        <begin position="224"/>
        <end position="246"/>
    </location>
</feature>
<keyword evidence="4" id="KW-1185">Reference proteome</keyword>
<evidence type="ECO:0000313" key="3">
    <source>
        <dbReference type="EMBL" id="TSE10390.1"/>
    </source>
</evidence>
<accession>A0A554VPJ5</accession>
<feature type="transmembrane region" description="Helical" evidence="1">
    <location>
        <begin position="152"/>
        <end position="172"/>
    </location>
</feature>
<sequence length="365" mass="41618">MENNKRILAIDFARGVSVLMVIMVHTLWIYGDLSTQGDTWLGEVIHFIGKGTPMFLLAMGVSFTLSRNQNMILSIKRGIYILLAGYIMNLLKFVVPTIIGTTPDSFIEAYGWTSPANMDNMLFMLLTGDILQLAGVSLLFMGVINKLSKNKYVPLIIAFLIILTTKEVHGFQLGIPGVDYIFDLMWGAEWNVYFAVFPWFSFILIGMFFGMWYKENNKSERYIFVRMLPAGIILMLIGGGLCYYNFEYHFGDYFHLGPGGAIYLTGFNLLLLRFAFMMVTRIQPNKVFDFLYYCSKRVTTIYIIQWVIICWGMGILGYQQFGITGVLILLPIFTIITLLLQKGLDILLTPKKVKNNKVISRKSIV</sequence>
<evidence type="ECO:0000313" key="4">
    <source>
        <dbReference type="Proteomes" id="UP000318833"/>
    </source>
</evidence>
<feature type="transmembrane region" description="Helical" evidence="1">
    <location>
        <begin position="300"/>
        <end position="318"/>
    </location>
</feature>
<evidence type="ECO:0000259" key="2">
    <source>
        <dbReference type="Pfam" id="PF07786"/>
    </source>
</evidence>
<feature type="transmembrane region" description="Helical" evidence="1">
    <location>
        <begin position="12"/>
        <end position="30"/>
    </location>
</feature>
<proteinExistence type="predicted"/>
<feature type="transmembrane region" description="Helical" evidence="1">
    <location>
        <begin position="78"/>
        <end position="101"/>
    </location>
</feature>
<dbReference type="RefSeq" id="WP_143915680.1">
    <property type="nucleotide sequence ID" value="NZ_CANMIK010000001.1"/>
</dbReference>
<keyword evidence="1" id="KW-1133">Transmembrane helix</keyword>
<dbReference type="InterPro" id="IPR012429">
    <property type="entry name" value="HGSNAT_cat"/>
</dbReference>
<dbReference type="OrthoDB" id="2521581at2"/>
<gene>
    <name evidence="3" type="ORF">FOF46_04975</name>
</gene>
<dbReference type="Pfam" id="PF07786">
    <property type="entry name" value="HGSNAT_cat"/>
    <property type="match status" value="1"/>
</dbReference>